<dbReference type="InterPro" id="IPR002748">
    <property type="entry name" value="CbiD"/>
</dbReference>
<dbReference type="PIRSF" id="PIRSF026782">
    <property type="entry name" value="CbiD"/>
    <property type="match status" value="1"/>
</dbReference>
<keyword evidence="4" id="KW-0949">S-adenosyl-L-methionine</keyword>
<dbReference type="GO" id="GO:0008168">
    <property type="term" value="F:methyltransferase activity"/>
    <property type="evidence" value="ECO:0007669"/>
    <property type="project" value="UniProtKB-KW"/>
</dbReference>
<dbReference type="GO" id="GO:0032259">
    <property type="term" value="P:methylation"/>
    <property type="evidence" value="ECO:0007669"/>
    <property type="project" value="UniProtKB-KW"/>
</dbReference>
<keyword evidence="3" id="KW-0808">Transferase</keyword>
<dbReference type="Pfam" id="PF01888">
    <property type="entry name" value="CbiD"/>
    <property type="match status" value="1"/>
</dbReference>
<reference evidence="6" key="1">
    <citation type="submission" date="2023-03" db="EMBL/GenBank/DDBJ databases">
        <authorList>
            <person name="Steffen K."/>
            <person name="Cardenas P."/>
        </authorList>
    </citation>
    <scope>NUCLEOTIDE SEQUENCE</scope>
</reference>
<protein>
    <submittedName>
        <fullName evidence="6">Cobalt-precorrin-5B C(1)-methyltransferase</fullName>
    </submittedName>
</protein>
<comment type="caution">
    <text evidence="6">The sequence shown here is derived from an EMBL/GenBank/DDBJ whole genome shotgun (WGS) entry which is preliminary data.</text>
</comment>
<sequence length="402" mass="42235">MTEQAPETNNETRPESDYSRPTKRDPRGMRTGYTTGTTAAVAAKAAVILMLSGAAPEEVSVPLPGGIGRATLAIHQSWPMDPSEGVRCSAIKDGGDDPDVTHGAEIIVGVWRLPDGNKGLHITGGPGVGTVTRPGTGVEVGEPAVTRVPRRMMADAVAEGLVECGWPPDTGVRTRISVPNGEEIAKETTNARLGVLGGISILGSTGVVQPFSTAAWRASVHLAIDVAATNGLDHLVLSTGTRSEEYTRLLLDLPDMAYVEAGIFSGPSMKRCLNKGIKRVAHVGMVGKFSKMAMGYFVTHVAGNQVDTDFLASLAAQCGAPSNLQEEMRNAASGRHFQELAQQHNVMGVFPLMCQLVCDQAHTYLGPGGEALIVDALCFDFEGHLLGSASTSADGIPMREPA</sequence>
<dbReference type="PANTHER" id="PTHR35863:SF1">
    <property type="entry name" value="COBALT-PRECORRIN-5B C(1)-METHYLTRANSFERASE"/>
    <property type="match status" value="1"/>
</dbReference>
<feature type="region of interest" description="Disordered" evidence="5">
    <location>
        <begin position="1"/>
        <end position="35"/>
    </location>
</feature>
<accession>A0AA35T526</accession>
<dbReference type="AlphaFoldDB" id="A0AA35T526"/>
<dbReference type="Proteomes" id="UP001174909">
    <property type="component" value="Unassembled WGS sequence"/>
</dbReference>
<evidence type="ECO:0000256" key="2">
    <source>
        <dbReference type="ARBA" id="ARBA00022603"/>
    </source>
</evidence>
<dbReference type="HAMAP" id="MF_00787">
    <property type="entry name" value="CbiD"/>
    <property type="match status" value="1"/>
</dbReference>
<keyword evidence="2" id="KW-0489">Methyltransferase</keyword>
<feature type="compositionally biased region" description="Basic and acidic residues" evidence="5">
    <location>
        <begin position="10"/>
        <end position="28"/>
    </location>
</feature>
<evidence type="ECO:0000313" key="7">
    <source>
        <dbReference type="Proteomes" id="UP001174909"/>
    </source>
</evidence>
<dbReference type="EMBL" id="CASHTH010003186">
    <property type="protein sequence ID" value="CAI8041404.1"/>
    <property type="molecule type" value="Genomic_DNA"/>
</dbReference>
<dbReference type="PANTHER" id="PTHR35863">
    <property type="entry name" value="COBALT-PRECORRIN-5B C(1)-METHYLTRANSFERASE"/>
    <property type="match status" value="1"/>
</dbReference>
<evidence type="ECO:0000256" key="5">
    <source>
        <dbReference type="SAM" id="MobiDB-lite"/>
    </source>
</evidence>
<name>A0AA35T526_GEOBA</name>
<organism evidence="6 7">
    <name type="scientific">Geodia barretti</name>
    <name type="common">Barrett's horny sponge</name>
    <dbReference type="NCBI Taxonomy" id="519541"/>
    <lineage>
        <taxon>Eukaryota</taxon>
        <taxon>Metazoa</taxon>
        <taxon>Porifera</taxon>
        <taxon>Demospongiae</taxon>
        <taxon>Heteroscleromorpha</taxon>
        <taxon>Tetractinellida</taxon>
        <taxon>Astrophorina</taxon>
        <taxon>Geodiidae</taxon>
        <taxon>Geodia</taxon>
    </lineage>
</organism>
<proteinExistence type="inferred from homology"/>
<evidence type="ECO:0000256" key="4">
    <source>
        <dbReference type="ARBA" id="ARBA00022691"/>
    </source>
</evidence>
<keyword evidence="1" id="KW-0169">Cobalamin biosynthesis</keyword>
<keyword evidence="7" id="KW-1185">Reference proteome</keyword>
<evidence type="ECO:0000256" key="1">
    <source>
        <dbReference type="ARBA" id="ARBA00022573"/>
    </source>
</evidence>
<evidence type="ECO:0000313" key="6">
    <source>
        <dbReference type="EMBL" id="CAI8041404.1"/>
    </source>
</evidence>
<dbReference type="Gene3D" id="3.30.2110.10">
    <property type="entry name" value="CbiD-like"/>
    <property type="match status" value="1"/>
</dbReference>
<dbReference type="SUPFAM" id="SSF111342">
    <property type="entry name" value="CbiD-like"/>
    <property type="match status" value="1"/>
</dbReference>
<gene>
    <name evidence="6" type="ORF">GBAR_LOCUS23029</name>
</gene>
<dbReference type="NCBIfam" id="NF000849">
    <property type="entry name" value="PRK00075.1-1"/>
    <property type="match status" value="1"/>
</dbReference>
<dbReference type="InterPro" id="IPR036074">
    <property type="entry name" value="CbiD_sf"/>
</dbReference>
<dbReference type="NCBIfam" id="TIGR00312">
    <property type="entry name" value="cbiD"/>
    <property type="match status" value="1"/>
</dbReference>
<evidence type="ECO:0000256" key="3">
    <source>
        <dbReference type="ARBA" id="ARBA00022679"/>
    </source>
</evidence>